<protein>
    <submittedName>
        <fullName evidence="1">Uncharacterized protein</fullName>
    </submittedName>
</protein>
<dbReference type="AlphaFoldDB" id="A0A6M0RW06"/>
<sequence>MGLGVLFWASTRECPYELVMVLFWASTRECPYELVMVLFWASTREYPYELANGLVLGIHQGVPLRIG</sequence>
<evidence type="ECO:0000313" key="1">
    <source>
        <dbReference type="EMBL" id="NEZ60434.1"/>
    </source>
</evidence>
<name>A0A6M0RW06_9CYAN</name>
<keyword evidence="2" id="KW-1185">Reference proteome</keyword>
<organism evidence="1 2">
    <name type="scientific">Adonisia turfae CCMR0081</name>
    <dbReference type="NCBI Taxonomy" id="2292702"/>
    <lineage>
        <taxon>Bacteria</taxon>
        <taxon>Bacillati</taxon>
        <taxon>Cyanobacteriota</taxon>
        <taxon>Adonisia</taxon>
        <taxon>Adonisia turfae</taxon>
    </lineage>
</organism>
<reference evidence="1 2" key="1">
    <citation type="journal article" date="2020" name="Microb. Ecol.">
        <title>Ecogenomics of the Marine Benthic Filamentous Cyanobacterium Adonisia.</title>
        <authorList>
            <person name="Walter J.M."/>
            <person name="Coutinho F.H."/>
            <person name="Leomil L."/>
            <person name="Hargreaves P.I."/>
            <person name="Campeao M.E."/>
            <person name="Vieira V.V."/>
            <person name="Silva B.S."/>
            <person name="Fistarol G.O."/>
            <person name="Salomon P.S."/>
            <person name="Sawabe T."/>
            <person name="Mino S."/>
            <person name="Hosokawa M."/>
            <person name="Miyashita H."/>
            <person name="Maruyama F."/>
            <person name="van Verk M.C."/>
            <person name="Dutilh B.E."/>
            <person name="Thompson C.C."/>
            <person name="Thompson F.L."/>
        </authorList>
    </citation>
    <scope>NUCLEOTIDE SEQUENCE [LARGE SCALE GENOMIC DNA]</scope>
    <source>
        <strain evidence="1 2">CCMR0081</strain>
    </source>
</reference>
<dbReference type="Proteomes" id="UP000481033">
    <property type="component" value="Unassembled WGS sequence"/>
</dbReference>
<evidence type="ECO:0000313" key="2">
    <source>
        <dbReference type="Proteomes" id="UP000481033"/>
    </source>
</evidence>
<gene>
    <name evidence="1" type="ORF">DXZ20_33305</name>
</gene>
<proteinExistence type="predicted"/>
<dbReference type="EMBL" id="QXHD01000004">
    <property type="protein sequence ID" value="NEZ60434.1"/>
    <property type="molecule type" value="Genomic_DNA"/>
</dbReference>
<comment type="caution">
    <text evidence="1">The sequence shown here is derived from an EMBL/GenBank/DDBJ whole genome shotgun (WGS) entry which is preliminary data.</text>
</comment>
<accession>A0A6M0RW06</accession>